<keyword evidence="3" id="KW-1185">Reference proteome</keyword>
<evidence type="ECO:0000313" key="2">
    <source>
        <dbReference type="EMBL" id="OMJ16534.1"/>
    </source>
</evidence>
<feature type="compositionally biased region" description="Polar residues" evidence="1">
    <location>
        <begin position="277"/>
        <end position="302"/>
    </location>
</feature>
<evidence type="ECO:0000256" key="1">
    <source>
        <dbReference type="SAM" id="MobiDB-lite"/>
    </source>
</evidence>
<feature type="region of interest" description="Disordered" evidence="1">
    <location>
        <begin position="271"/>
        <end position="319"/>
    </location>
</feature>
<sequence length="566" mass="63432">MSQEINFNSLAEFINGLKMEVQELRKEKASRKDVEMEDENYVVRLSIVNLNVPKGLIGLIPHIDEDFYKSIGSEEETKEMIQACPRSSTMNYSPPPLNERITSAAKKTNTTLYGIQIALAQANRPLENFVYRKYKEDSKTAKKDEGVALASAMRLILASIATNISQIRMENKLLNKAISTTKPVKKARLRKSFQMRQQYDSYRFLSSSTTTAQIIQSGKGKWQGERKREPLCFLPSPPVGDLPQNVQESLGATHGQLVGQKNCREGVHDSIHEPETAPTTDKSSSLVQEEAESGSQSGTDRGNSLPIIQESNRGGRSIKPEVLKPTLLYPQEDRAAEASLGFKKSEQVCSGKELQDGVSQLYLQVNHEEGLHDVHRSEIRLPPHPDTQILSKVLKFRLKWPTFPVQSTASTLLGTENGDQNSSLLGRSLDYRRNKGTMQAVYHRGPEQAHEAWVPGKLRKIGYSADTNDKSPGNDHKLPRDDSQGAKGKGPGTPSRSCKNTECRAENAQGTGELHWKSSSYSVALLPGRFILRRLLELKNYCLKTMTSSFFFFFLRKIYFNINKNI</sequence>
<reference evidence="3" key="1">
    <citation type="submission" date="2017-01" db="EMBL/GenBank/DDBJ databases">
        <authorList>
            <person name="Wang Y."/>
            <person name="White M."/>
            <person name="Kvist S."/>
            <person name="Moncalvo J.-M."/>
        </authorList>
    </citation>
    <scope>NUCLEOTIDE SEQUENCE [LARGE SCALE GENOMIC DNA]</scope>
    <source>
        <strain evidence="3">ID-206-W2</strain>
    </source>
</reference>
<dbReference type="AlphaFoldDB" id="A0A1R1XPG9"/>
<feature type="region of interest" description="Disordered" evidence="1">
    <location>
        <begin position="464"/>
        <end position="501"/>
    </location>
</feature>
<comment type="caution">
    <text evidence="2">The sequence shown here is derived from an EMBL/GenBank/DDBJ whole genome shotgun (WGS) entry which is preliminary data.</text>
</comment>
<dbReference type="Proteomes" id="UP000187429">
    <property type="component" value="Unassembled WGS sequence"/>
</dbReference>
<gene>
    <name evidence="2" type="ORF">AYI69_g7810</name>
</gene>
<organism evidence="2 3">
    <name type="scientific">Smittium culicis</name>
    <dbReference type="NCBI Taxonomy" id="133412"/>
    <lineage>
        <taxon>Eukaryota</taxon>
        <taxon>Fungi</taxon>
        <taxon>Fungi incertae sedis</taxon>
        <taxon>Zoopagomycota</taxon>
        <taxon>Kickxellomycotina</taxon>
        <taxon>Harpellomycetes</taxon>
        <taxon>Harpellales</taxon>
        <taxon>Legeriomycetaceae</taxon>
        <taxon>Smittium</taxon>
    </lineage>
</organism>
<name>A0A1R1XPG9_9FUNG</name>
<dbReference type="EMBL" id="LSSM01003867">
    <property type="protein sequence ID" value="OMJ16534.1"/>
    <property type="molecule type" value="Genomic_DNA"/>
</dbReference>
<feature type="region of interest" description="Disordered" evidence="1">
    <location>
        <begin position="216"/>
        <end position="246"/>
    </location>
</feature>
<evidence type="ECO:0000313" key="3">
    <source>
        <dbReference type="Proteomes" id="UP000187429"/>
    </source>
</evidence>
<proteinExistence type="predicted"/>
<protein>
    <submittedName>
        <fullName evidence="2">Uncharacterized protein</fullName>
    </submittedName>
</protein>
<accession>A0A1R1XPG9</accession>
<feature type="compositionally biased region" description="Basic and acidic residues" evidence="1">
    <location>
        <begin position="467"/>
        <end position="484"/>
    </location>
</feature>